<name>K1SSZ8_9ZZZZ</name>
<evidence type="ECO:0000256" key="1">
    <source>
        <dbReference type="ARBA" id="ARBA00022450"/>
    </source>
</evidence>
<sequence length="151" mass="17417">MNFISEAEIIERLKNIVPEYMIPKRIYEVVKIPLSANGKVNRNKLLNSIKQTDFDEKDEKQAEINMTNFEKSVASVWQTILEKDILDKDSNFFQNGGDSLKAIRLVNALKEELGIEPKISWLFEAPTISEFAARIQQEMDSNNYMEDDGEI</sequence>
<protein>
    <submittedName>
        <fullName evidence="4">Protein containing Phosphopantetheine-binding domain protein</fullName>
    </submittedName>
</protein>
<reference evidence="4" key="1">
    <citation type="journal article" date="2013" name="Environ. Microbiol.">
        <title>Microbiota from the distal guts of lean and obese adolescents exhibit partial functional redundancy besides clear differences in community structure.</title>
        <authorList>
            <person name="Ferrer M."/>
            <person name="Ruiz A."/>
            <person name="Lanza F."/>
            <person name="Haange S.B."/>
            <person name="Oberbach A."/>
            <person name="Till H."/>
            <person name="Bargiela R."/>
            <person name="Campoy C."/>
            <person name="Segura M.T."/>
            <person name="Richter M."/>
            <person name="von Bergen M."/>
            <person name="Seifert J."/>
            <person name="Suarez A."/>
        </authorList>
    </citation>
    <scope>NUCLEOTIDE SEQUENCE</scope>
</reference>
<dbReference type="GO" id="GO:0005737">
    <property type="term" value="C:cytoplasm"/>
    <property type="evidence" value="ECO:0007669"/>
    <property type="project" value="TreeGrafter"/>
</dbReference>
<evidence type="ECO:0000256" key="2">
    <source>
        <dbReference type="ARBA" id="ARBA00022553"/>
    </source>
</evidence>
<dbReference type="GO" id="GO:0031177">
    <property type="term" value="F:phosphopantetheine binding"/>
    <property type="evidence" value="ECO:0007669"/>
    <property type="project" value="InterPro"/>
</dbReference>
<dbReference type="InterPro" id="IPR045851">
    <property type="entry name" value="AMP-bd_C_sf"/>
</dbReference>
<comment type="caution">
    <text evidence="4">The sequence shown here is derived from an EMBL/GenBank/DDBJ whole genome shotgun (WGS) entry which is preliminary data.</text>
</comment>
<dbReference type="GO" id="GO:0043041">
    <property type="term" value="P:amino acid activation for nonribosomal peptide biosynthetic process"/>
    <property type="evidence" value="ECO:0007669"/>
    <property type="project" value="TreeGrafter"/>
</dbReference>
<organism evidence="4">
    <name type="scientific">human gut metagenome</name>
    <dbReference type="NCBI Taxonomy" id="408170"/>
    <lineage>
        <taxon>unclassified sequences</taxon>
        <taxon>metagenomes</taxon>
        <taxon>organismal metagenomes</taxon>
    </lineage>
</organism>
<gene>
    <name evidence="4" type="ORF">OBE_10774</name>
</gene>
<dbReference type="SMART" id="SM00823">
    <property type="entry name" value="PKS_PP"/>
    <property type="match status" value="1"/>
</dbReference>
<dbReference type="AlphaFoldDB" id="K1SSZ8"/>
<proteinExistence type="predicted"/>
<evidence type="ECO:0000313" key="4">
    <source>
        <dbReference type="EMBL" id="EKC56995.1"/>
    </source>
</evidence>
<dbReference type="Pfam" id="PF00550">
    <property type="entry name" value="PP-binding"/>
    <property type="match status" value="1"/>
</dbReference>
<dbReference type="SUPFAM" id="SSF56801">
    <property type="entry name" value="Acetyl-CoA synthetase-like"/>
    <property type="match status" value="1"/>
</dbReference>
<feature type="domain" description="Carrier" evidence="3">
    <location>
        <begin position="64"/>
        <end position="139"/>
    </location>
</feature>
<dbReference type="PANTHER" id="PTHR45527:SF1">
    <property type="entry name" value="FATTY ACID SYNTHASE"/>
    <property type="match status" value="1"/>
</dbReference>
<accession>K1SSZ8</accession>
<keyword evidence="2" id="KW-0597">Phosphoprotein</keyword>
<dbReference type="InterPro" id="IPR009081">
    <property type="entry name" value="PP-bd_ACP"/>
</dbReference>
<dbReference type="SUPFAM" id="SSF47336">
    <property type="entry name" value="ACP-like"/>
    <property type="match status" value="1"/>
</dbReference>
<dbReference type="InterPro" id="IPR020806">
    <property type="entry name" value="PKS_PP-bd"/>
</dbReference>
<dbReference type="Gene3D" id="1.10.1200.10">
    <property type="entry name" value="ACP-like"/>
    <property type="match status" value="1"/>
</dbReference>
<dbReference type="PANTHER" id="PTHR45527">
    <property type="entry name" value="NONRIBOSOMAL PEPTIDE SYNTHETASE"/>
    <property type="match status" value="1"/>
</dbReference>
<dbReference type="PROSITE" id="PS50075">
    <property type="entry name" value="CARRIER"/>
    <property type="match status" value="1"/>
</dbReference>
<dbReference type="EMBL" id="AJWZ01007405">
    <property type="protein sequence ID" value="EKC56995.1"/>
    <property type="molecule type" value="Genomic_DNA"/>
</dbReference>
<dbReference type="GO" id="GO:0044550">
    <property type="term" value="P:secondary metabolite biosynthetic process"/>
    <property type="evidence" value="ECO:0007669"/>
    <property type="project" value="TreeGrafter"/>
</dbReference>
<evidence type="ECO:0000259" key="3">
    <source>
        <dbReference type="PROSITE" id="PS50075"/>
    </source>
</evidence>
<dbReference type="Gene3D" id="3.30.300.30">
    <property type="match status" value="1"/>
</dbReference>
<dbReference type="InterPro" id="IPR036736">
    <property type="entry name" value="ACP-like_sf"/>
</dbReference>
<keyword evidence="1" id="KW-0596">Phosphopantetheine</keyword>